<accession>A0A1F5E8M7</accession>
<dbReference type="GO" id="GO:0016757">
    <property type="term" value="F:glycosyltransferase activity"/>
    <property type="evidence" value="ECO:0007669"/>
    <property type="project" value="InterPro"/>
</dbReference>
<gene>
    <name evidence="3" type="ORF">A2215_02045</name>
</gene>
<dbReference type="Gene3D" id="3.40.50.2000">
    <property type="entry name" value="Glycogen Phosphorylase B"/>
    <property type="match status" value="2"/>
</dbReference>
<dbReference type="SUPFAM" id="SSF53756">
    <property type="entry name" value="UDP-Glycosyltransferase/glycogen phosphorylase"/>
    <property type="match status" value="1"/>
</dbReference>
<name>A0A1F5E8M7_9BACT</name>
<dbReference type="PANTHER" id="PTHR45947:SF3">
    <property type="entry name" value="SULFOQUINOVOSYL TRANSFERASE SQD2"/>
    <property type="match status" value="1"/>
</dbReference>
<feature type="domain" description="Glycosyl transferase family 1" evidence="1">
    <location>
        <begin position="196"/>
        <end position="340"/>
    </location>
</feature>
<dbReference type="InterPro" id="IPR001296">
    <property type="entry name" value="Glyco_trans_1"/>
</dbReference>
<evidence type="ECO:0000313" key="4">
    <source>
        <dbReference type="Proteomes" id="UP000178583"/>
    </source>
</evidence>
<evidence type="ECO:0000313" key="3">
    <source>
        <dbReference type="EMBL" id="OGD63670.1"/>
    </source>
</evidence>
<comment type="caution">
    <text evidence="3">The sequence shown here is derived from an EMBL/GenBank/DDBJ whole genome shotgun (WGS) entry which is preliminary data.</text>
</comment>
<evidence type="ECO:0000259" key="2">
    <source>
        <dbReference type="Pfam" id="PF13439"/>
    </source>
</evidence>
<dbReference type="PANTHER" id="PTHR45947">
    <property type="entry name" value="SULFOQUINOVOSYL TRANSFERASE SQD2"/>
    <property type="match status" value="1"/>
</dbReference>
<dbReference type="Proteomes" id="UP000178583">
    <property type="component" value="Unassembled WGS sequence"/>
</dbReference>
<dbReference type="InterPro" id="IPR050194">
    <property type="entry name" value="Glycosyltransferase_grp1"/>
</dbReference>
<evidence type="ECO:0000259" key="1">
    <source>
        <dbReference type="Pfam" id="PF00534"/>
    </source>
</evidence>
<dbReference type="STRING" id="1797472.A2215_02045"/>
<evidence type="ECO:0008006" key="5">
    <source>
        <dbReference type="Google" id="ProtNLM"/>
    </source>
</evidence>
<proteinExistence type="predicted"/>
<organism evidence="3 4">
    <name type="scientific">Candidatus Berkelbacteria bacterium RIFOXYA2_FULL_43_10</name>
    <dbReference type="NCBI Taxonomy" id="1797472"/>
    <lineage>
        <taxon>Bacteria</taxon>
        <taxon>Candidatus Berkelbacteria</taxon>
    </lineage>
</organism>
<sequence length="364" mass="41851">MNIALVHDWLTNVAGAERVLLTLHEIYPEAPIYTSVFDPKKAKPFADLNIKTSVLQKFPLLKKHRELLVPLTPFAFENINLSKYDVVISSTTFAAKGVITKPETVHICYCHTPTRYLWMPELDPRSDSGNFSWLRKKIRPKLLEWDKAAAQRVDYYISNSDYTGRRIKKFYNRNSVTVYPPVDVNRFKIAGADRVKDHYLFVSRLVGYKRCDIVVEAFNKLGLPLKIIGSGPEKKRLQKIAKSNIEFLGFLSDDELRKYYEEAKAFIFAAEEDFGIVPVEAMSAGRPVIAFGRGGAKETVVPGITGEFFENQSWESLAEVVKTFNPDKYNPETIRKHAKQFSEERFKKEFRATVEKMVEEYNKD</sequence>
<dbReference type="InterPro" id="IPR028098">
    <property type="entry name" value="Glyco_trans_4-like_N"/>
</dbReference>
<dbReference type="AlphaFoldDB" id="A0A1F5E8M7"/>
<reference evidence="3 4" key="1">
    <citation type="journal article" date="2016" name="Nat. Commun.">
        <title>Thousands of microbial genomes shed light on interconnected biogeochemical processes in an aquifer system.</title>
        <authorList>
            <person name="Anantharaman K."/>
            <person name="Brown C.T."/>
            <person name="Hug L.A."/>
            <person name="Sharon I."/>
            <person name="Castelle C.J."/>
            <person name="Probst A.J."/>
            <person name="Thomas B.C."/>
            <person name="Singh A."/>
            <person name="Wilkins M.J."/>
            <person name="Karaoz U."/>
            <person name="Brodie E.L."/>
            <person name="Williams K.H."/>
            <person name="Hubbard S.S."/>
            <person name="Banfield J.F."/>
        </authorList>
    </citation>
    <scope>NUCLEOTIDE SEQUENCE [LARGE SCALE GENOMIC DNA]</scope>
</reference>
<feature type="domain" description="Glycosyltransferase subfamily 4-like N-terminal" evidence="2">
    <location>
        <begin position="14"/>
        <end position="186"/>
    </location>
</feature>
<dbReference type="Pfam" id="PF13439">
    <property type="entry name" value="Glyco_transf_4"/>
    <property type="match status" value="1"/>
</dbReference>
<protein>
    <recommendedName>
        <fullName evidence="5">Glycosyl transferase family 1 domain-containing protein</fullName>
    </recommendedName>
</protein>
<dbReference type="Pfam" id="PF00534">
    <property type="entry name" value="Glycos_transf_1"/>
    <property type="match status" value="1"/>
</dbReference>
<dbReference type="EMBL" id="MEZY01000032">
    <property type="protein sequence ID" value="OGD63670.1"/>
    <property type="molecule type" value="Genomic_DNA"/>
</dbReference>